<name>A0A9X3E1F5_9HYPH</name>
<feature type="transmembrane region" description="Helical" evidence="8">
    <location>
        <begin position="50"/>
        <end position="66"/>
    </location>
</feature>
<dbReference type="Pfam" id="PF07690">
    <property type="entry name" value="MFS_1"/>
    <property type="match status" value="1"/>
</dbReference>
<feature type="transmembrane region" description="Helical" evidence="8">
    <location>
        <begin position="78"/>
        <end position="97"/>
    </location>
</feature>
<feature type="domain" description="Major facilitator superfamily (MFS) profile" evidence="9">
    <location>
        <begin position="1"/>
        <end position="399"/>
    </location>
</feature>
<dbReference type="Proteomes" id="UP001144805">
    <property type="component" value="Unassembled WGS sequence"/>
</dbReference>
<dbReference type="InterPro" id="IPR011701">
    <property type="entry name" value="MFS"/>
</dbReference>
<feature type="transmembrane region" description="Helical" evidence="8">
    <location>
        <begin position="219"/>
        <end position="239"/>
    </location>
</feature>
<evidence type="ECO:0000313" key="11">
    <source>
        <dbReference type="Proteomes" id="UP001144805"/>
    </source>
</evidence>
<evidence type="ECO:0000256" key="6">
    <source>
        <dbReference type="ARBA" id="ARBA00022989"/>
    </source>
</evidence>
<dbReference type="EMBL" id="JAPKNK010000004">
    <property type="protein sequence ID" value="MCX5569966.1"/>
    <property type="molecule type" value="Genomic_DNA"/>
</dbReference>
<gene>
    <name evidence="10" type="ORF">OSH07_12235</name>
</gene>
<dbReference type="InterPro" id="IPR036259">
    <property type="entry name" value="MFS_trans_sf"/>
</dbReference>
<dbReference type="AlphaFoldDB" id="A0A9X3E1F5"/>
<dbReference type="InterPro" id="IPR020846">
    <property type="entry name" value="MFS_dom"/>
</dbReference>
<dbReference type="GO" id="GO:0042910">
    <property type="term" value="F:xenobiotic transmembrane transporter activity"/>
    <property type="evidence" value="ECO:0007669"/>
    <property type="project" value="InterPro"/>
</dbReference>
<feature type="transmembrane region" description="Helical" evidence="8">
    <location>
        <begin position="311"/>
        <end position="335"/>
    </location>
</feature>
<dbReference type="InterPro" id="IPR004812">
    <property type="entry name" value="Efflux_drug-R_Bcr/CmlA"/>
</dbReference>
<feature type="transmembrane region" description="Helical" evidence="8">
    <location>
        <begin position="167"/>
        <end position="186"/>
    </location>
</feature>
<reference evidence="10" key="1">
    <citation type="submission" date="2022-11" db="EMBL/GenBank/DDBJ databases">
        <title>Biodiversity and phylogenetic relationships of bacteria.</title>
        <authorList>
            <person name="Machado R.A.R."/>
            <person name="Bhat A."/>
            <person name="Loulou A."/>
            <person name="Kallel S."/>
        </authorList>
    </citation>
    <scope>NUCLEOTIDE SEQUENCE</scope>
    <source>
        <strain evidence="10">K-TC2</strain>
    </source>
</reference>
<dbReference type="CDD" id="cd17320">
    <property type="entry name" value="MFS_MdfA_MDR_like"/>
    <property type="match status" value="1"/>
</dbReference>
<evidence type="ECO:0000256" key="1">
    <source>
        <dbReference type="ARBA" id="ARBA00004651"/>
    </source>
</evidence>
<keyword evidence="5 8" id="KW-0812">Transmembrane</keyword>
<dbReference type="GO" id="GO:0005886">
    <property type="term" value="C:plasma membrane"/>
    <property type="evidence" value="ECO:0007669"/>
    <property type="project" value="UniProtKB-SubCell"/>
</dbReference>
<evidence type="ECO:0000256" key="8">
    <source>
        <dbReference type="RuleBase" id="RU365088"/>
    </source>
</evidence>
<dbReference type="PROSITE" id="PS50850">
    <property type="entry name" value="MFS"/>
    <property type="match status" value="1"/>
</dbReference>
<evidence type="ECO:0000256" key="5">
    <source>
        <dbReference type="ARBA" id="ARBA00022692"/>
    </source>
</evidence>
<sequence>MPRFLNPHSTGFLVLLSLCSGLPALGTDMALSGTSAIADAFQVPVSDVGLALSAFMIGFAGSPLLYGPLADRFGRKPVILVASAIFTLASIGCALASTLPELLAWRLAQGIGAGASRSLPTSIVRDLFDGAVARAKMSYIGLMGLLAPICAPTIGSGLLLLSSWRGIYGFLALMGGAVFVAMLFGYGESFTPTAQNNLRPGQIAANYAETFRHRQSLRYTLVATLSFGCLFSYVSGSPFVLMEAYELGPTAYGLTFAFTTVALLAGNFVNGKLNARAVSPRIPLAIGLGLAAATSTALAVLSMTVHIPLPLLLGLVALCMFSAGLIFANAIQLALQPLPHIAGVASAALAACQLGLGAIAGAAVAYFFDGRTPLSTAAAMAICAWLSLAVYRLLPAEASQGEAAAVIATE</sequence>
<comment type="similarity">
    <text evidence="2 8">Belongs to the major facilitator superfamily. Bcr/CmlA family.</text>
</comment>
<evidence type="ECO:0000256" key="7">
    <source>
        <dbReference type="ARBA" id="ARBA00023136"/>
    </source>
</evidence>
<accession>A0A9X3E1F5</accession>
<keyword evidence="7 8" id="KW-0472">Membrane</keyword>
<feature type="transmembrane region" description="Helical" evidence="8">
    <location>
        <begin position="251"/>
        <end position="270"/>
    </location>
</feature>
<feature type="transmembrane region" description="Helical" evidence="8">
    <location>
        <begin position="139"/>
        <end position="161"/>
    </location>
</feature>
<organism evidence="10 11">
    <name type="scientific">Kaistia nematophila</name>
    <dbReference type="NCBI Taxonomy" id="2994654"/>
    <lineage>
        <taxon>Bacteria</taxon>
        <taxon>Pseudomonadati</taxon>
        <taxon>Pseudomonadota</taxon>
        <taxon>Alphaproteobacteria</taxon>
        <taxon>Hyphomicrobiales</taxon>
        <taxon>Kaistiaceae</taxon>
        <taxon>Kaistia</taxon>
    </lineage>
</organism>
<evidence type="ECO:0000256" key="3">
    <source>
        <dbReference type="ARBA" id="ARBA00022448"/>
    </source>
</evidence>
<evidence type="ECO:0000256" key="2">
    <source>
        <dbReference type="ARBA" id="ARBA00006236"/>
    </source>
</evidence>
<dbReference type="RefSeq" id="WP_266338933.1">
    <property type="nucleotide sequence ID" value="NZ_JAPKNK010000004.1"/>
</dbReference>
<protein>
    <recommendedName>
        <fullName evidence="8">Bcr/CflA family efflux transporter</fullName>
    </recommendedName>
</protein>
<comment type="caution">
    <text evidence="8">Lacks conserved residue(s) required for the propagation of feature annotation.</text>
</comment>
<comment type="caution">
    <text evidence="10">The sequence shown here is derived from an EMBL/GenBank/DDBJ whole genome shotgun (WGS) entry which is preliminary data.</text>
</comment>
<keyword evidence="6 8" id="KW-1133">Transmembrane helix</keyword>
<evidence type="ECO:0000313" key="10">
    <source>
        <dbReference type="EMBL" id="MCX5569966.1"/>
    </source>
</evidence>
<dbReference type="SUPFAM" id="SSF103473">
    <property type="entry name" value="MFS general substrate transporter"/>
    <property type="match status" value="1"/>
</dbReference>
<dbReference type="PANTHER" id="PTHR23502">
    <property type="entry name" value="MAJOR FACILITATOR SUPERFAMILY"/>
    <property type="match status" value="1"/>
</dbReference>
<dbReference type="NCBIfam" id="TIGR00710">
    <property type="entry name" value="efflux_Bcr_CflA"/>
    <property type="match status" value="1"/>
</dbReference>
<keyword evidence="11" id="KW-1185">Reference proteome</keyword>
<evidence type="ECO:0000259" key="9">
    <source>
        <dbReference type="PROSITE" id="PS50850"/>
    </source>
</evidence>
<dbReference type="GO" id="GO:1990961">
    <property type="term" value="P:xenobiotic detoxification by transmembrane export across the plasma membrane"/>
    <property type="evidence" value="ECO:0007669"/>
    <property type="project" value="InterPro"/>
</dbReference>
<keyword evidence="4" id="KW-1003">Cell membrane</keyword>
<keyword evidence="3 8" id="KW-0813">Transport</keyword>
<dbReference type="Gene3D" id="1.20.1720.10">
    <property type="entry name" value="Multidrug resistance protein D"/>
    <property type="match status" value="1"/>
</dbReference>
<feature type="transmembrane region" description="Helical" evidence="8">
    <location>
        <begin position="282"/>
        <end position="305"/>
    </location>
</feature>
<comment type="subcellular location">
    <subcellularLocation>
        <location evidence="8">Cell inner membrane</location>
        <topology evidence="8">Multi-pass membrane protein</topology>
    </subcellularLocation>
    <subcellularLocation>
        <location evidence="1">Cell membrane</location>
        <topology evidence="1">Multi-pass membrane protein</topology>
    </subcellularLocation>
</comment>
<evidence type="ECO:0000256" key="4">
    <source>
        <dbReference type="ARBA" id="ARBA00022475"/>
    </source>
</evidence>
<dbReference type="PANTHER" id="PTHR23502:SF132">
    <property type="entry name" value="POLYAMINE TRANSPORTER 2-RELATED"/>
    <property type="match status" value="1"/>
</dbReference>
<keyword evidence="8" id="KW-0997">Cell inner membrane</keyword>
<proteinExistence type="inferred from homology"/>
<feature type="transmembrane region" description="Helical" evidence="8">
    <location>
        <begin position="347"/>
        <end position="368"/>
    </location>
</feature>